<dbReference type="InterPro" id="IPR002156">
    <property type="entry name" value="RNaseH_domain"/>
</dbReference>
<dbReference type="PANTHER" id="PTHR48475">
    <property type="entry name" value="RIBONUCLEASE H"/>
    <property type="match status" value="1"/>
</dbReference>
<dbReference type="Proteomes" id="UP000464452">
    <property type="component" value="Chromosome"/>
</dbReference>
<dbReference type="Pfam" id="PF13456">
    <property type="entry name" value="RVT_3"/>
    <property type="match status" value="1"/>
</dbReference>
<dbReference type="PANTHER" id="PTHR48475:SF1">
    <property type="entry name" value="RNASE H TYPE-1 DOMAIN-CONTAINING PROTEIN"/>
    <property type="match status" value="1"/>
</dbReference>
<dbReference type="InterPro" id="IPR012337">
    <property type="entry name" value="RNaseH-like_sf"/>
</dbReference>
<name>A0A6P1YBR5_9FIRM</name>
<dbReference type="SUPFAM" id="SSF53098">
    <property type="entry name" value="Ribonuclease H-like"/>
    <property type="match status" value="1"/>
</dbReference>
<dbReference type="PROSITE" id="PS50879">
    <property type="entry name" value="RNASE_H_1"/>
    <property type="match status" value="1"/>
</dbReference>
<sequence length="142" mass="16269">MRKAIIHTDGGSRGNPGLAGIGVIIYDESKNVVLELSQYIGIQTNNVAEYKALVRALELSYEMGIKDVEFYMDSELVVKQIKGEYRVKNERMKPFFEIANSLISQFDNFSIHHVRRERNKRADELANLAMDMKGISIKRKNM</sequence>
<reference evidence="2 3" key="1">
    <citation type="submission" date="2020-02" db="EMBL/GenBank/DDBJ databases">
        <title>Thermophilic hydrogen producing bacteria, Caloranaerobacter azorensis.</title>
        <authorList>
            <person name="Baek K."/>
        </authorList>
    </citation>
    <scope>NUCLEOTIDE SEQUENCE [LARGE SCALE GENOMIC DNA]</scope>
    <source>
        <strain evidence="2 3">T3-1</strain>
    </source>
</reference>
<feature type="domain" description="RNase H type-1" evidence="1">
    <location>
        <begin position="1"/>
        <end position="131"/>
    </location>
</feature>
<dbReference type="FunFam" id="3.30.420.10:FF:000076">
    <property type="entry name" value="RBR-type E3 ubiquitin transferase"/>
    <property type="match status" value="1"/>
</dbReference>
<dbReference type="GO" id="GO:0004523">
    <property type="term" value="F:RNA-DNA hybrid ribonuclease activity"/>
    <property type="evidence" value="ECO:0007669"/>
    <property type="project" value="InterPro"/>
</dbReference>
<dbReference type="CDD" id="cd09279">
    <property type="entry name" value="RNase_HI_like"/>
    <property type="match status" value="1"/>
</dbReference>
<gene>
    <name evidence="2" type="ORF">G3A45_02550</name>
</gene>
<evidence type="ECO:0000313" key="2">
    <source>
        <dbReference type="EMBL" id="QIB26288.1"/>
    </source>
</evidence>
<proteinExistence type="predicted"/>
<organism evidence="2 3">
    <name type="scientific">Caloranaerobacter azorensis</name>
    <dbReference type="NCBI Taxonomy" id="116090"/>
    <lineage>
        <taxon>Bacteria</taxon>
        <taxon>Bacillati</taxon>
        <taxon>Bacillota</taxon>
        <taxon>Tissierellia</taxon>
        <taxon>Tissierellales</taxon>
        <taxon>Thermohalobacteraceae</taxon>
        <taxon>Caloranaerobacter</taxon>
    </lineage>
</organism>
<dbReference type="EMBL" id="CP048617">
    <property type="protein sequence ID" value="QIB26288.1"/>
    <property type="molecule type" value="Genomic_DNA"/>
</dbReference>
<evidence type="ECO:0000313" key="3">
    <source>
        <dbReference type="Proteomes" id="UP000464452"/>
    </source>
</evidence>
<accession>A0A6P1YBR5</accession>
<dbReference type="Gene3D" id="3.30.420.10">
    <property type="entry name" value="Ribonuclease H-like superfamily/Ribonuclease H"/>
    <property type="match status" value="1"/>
</dbReference>
<dbReference type="GO" id="GO:0003676">
    <property type="term" value="F:nucleic acid binding"/>
    <property type="evidence" value="ECO:0007669"/>
    <property type="project" value="InterPro"/>
</dbReference>
<evidence type="ECO:0000259" key="1">
    <source>
        <dbReference type="PROSITE" id="PS50879"/>
    </source>
</evidence>
<dbReference type="KEGG" id="cazo:G3A45_02550"/>
<dbReference type="InterPro" id="IPR036397">
    <property type="entry name" value="RNaseH_sf"/>
</dbReference>
<dbReference type="RefSeq" id="WP_163234406.1">
    <property type="nucleotide sequence ID" value="NZ_CP048617.1"/>
</dbReference>
<dbReference type="AlphaFoldDB" id="A0A6P1YBR5"/>
<protein>
    <submittedName>
        <fullName evidence="2">Ribonuclease HI family protein</fullName>
    </submittedName>
</protein>